<proteinExistence type="predicted"/>
<feature type="non-terminal residue" evidence="1">
    <location>
        <position position="105"/>
    </location>
</feature>
<organism evidence="1">
    <name type="scientific">Nothobranchius furzeri</name>
    <name type="common">Turquoise killifish</name>
    <dbReference type="NCBI Taxonomy" id="105023"/>
    <lineage>
        <taxon>Eukaryota</taxon>
        <taxon>Metazoa</taxon>
        <taxon>Chordata</taxon>
        <taxon>Craniata</taxon>
        <taxon>Vertebrata</taxon>
        <taxon>Euteleostomi</taxon>
        <taxon>Actinopterygii</taxon>
        <taxon>Neopterygii</taxon>
        <taxon>Teleostei</taxon>
        <taxon>Neoteleostei</taxon>
        <taxon>Acanthomorphata</taxon>
        <taxon>Ovalentaria</taxon>
        <taxon>Atherinomorphae</taxon>
        <taxon>Cyprinodontiformes</taxon>
        <taxon>Nothobranchiidae</taxon>
        <taxon>Nothobranchius</taxon>
    </lineage>
</organism>
<feature type="non-terminal residue" evidence="1">
    <location>
        <position position="1"/>
    </location>
</feature>
<reference evidence="1" key="1">
    <citation type="submission" date="2016-05" db="EMBL/GenBank/DDBJ databases">
        <authorList>
            <person name="Lavstsen T."/>
            <person name="Jespersen J.S."/>
        </authorList>
    </citation>
    <scope>NUCLEOTIDE SEQUENCE</scope>
    <source>
        <tissue evidence="1">Brain</tissue>
    </source>
</reference>
<sequence>LIRSPPGAGMMIRLGRLTPGYSRLLQRQMSGEVRVQPHCSIMEPVAMAMAALGTGVSVYSARRMARSETRANVCGGGGRFWSKEPGSFRNPKIQHGNVARSGLFY</sequence>
<gene>
    <name evidence="1" type="primary">Nfu_g_1_012332</name>
</gene>
<evidence type="ECO:0000313" key="1">
    <source>
        <dbReference type="EMBL" id="SBP54592.1"/>
    </source>
</evidence>
<name>A0A1A8AHJ7_NOTFU</name>
<reference evidence="1" key="2">
    <citation type="submission" date="2016-06" db="EMBL/GenBank/DDBJ databases">
        <title>The genome of a short-lived fish provides insights into sex chromosome evolution and the genetic control of aging.</title>
        <authorList>
            <person name="Reichwald K."/>
            <person name="Felder M."/>
            <person name="Petzold A."/>
            <person name="Koch P."/>
            <person name="Groth M."/>
            <person name="Platzer M."/>
        </authorList>
    </citation>
    <scope>NUCLEOTIDE SEQUENCE</scope>
    <source>
        <tissue evidence="1">Brain</tissue>
    </source>
</reference>
<dbReference type="AlphaFoldDB" id="A0A1A8AHJ7"/>
<protein>
    <submittedName>
        <fullName evidence="1">Uncharacterized protein</fullName>
    </submittedName>
</protein>
<accession>A0A1A8AHJ7</accession>
<dbReference type="EMBL" id="HADY01016107">
    <property type="protein sequence ID" value="SBP54592.1"/>
    <property type="molecule type" value="Transcribed_RNA"/>
</dbReference>